<sequence>MEQLLLAGAMIMAGVAIFLSVVLLVRYFSQSGIYRFSINHLTMLIFVYTTVILAFAVVYLSLSLQGFQVIQAVDFRSMASVWDIIETTVYFSGVTLLTVGYGDYVPIGIGRYVALLQALLGYLLPAAFVVSTVMMREKHSQ</sequence>
<dbReference type="RefSeq" id="WP_010897119.1">
    <property type="nucleotide sequence ID" value="NZ_CP040441.1"/>
</dbReference>
<feature type="transmembrane region" description="Helical" evidence="1">
    <location>
        <begin position="6"/>
        <end position="29"/>
    </location>
</feature>
<dbReference type="GeneID" id="87596489"/>
<dbReference type="EMBL" id="LILD01000014">
    <property type="protein sequence ID" value="KOO36423.1"/>
    <property type="molecule type" value="Genomic_DNA"/>
</dbReference>
<dbReference type="PATRIC" id="fig|136160.3.peg.3962"/>
<evidence type="ECO:0000259" key="2">
    <source>
        <dbReference type="Pfam" id="PF07885"/>
    </source>
</evidence>
<name>A0A0M0KDD5_ALKHA</name>
<comment type="caution">
    <text evidence="3">The sequence shown here is derived from an EMBL/GenBank/DDBJ whole genome shotgun (WGS) entry which is preliminary data.</text>
</comment>
<organism evidence="3">
    <name type="scientific">Halalkalibacterium halodurans</name>
    <name type="common">Bacillus halodurans</name>
    <dbReference type="NCBI Taxonomy" id="86665"/>
    <lineage>
        <taxon>Bacteria</taxon>
        <taxon>Bacillati</taxon>
        <taxon>Bacillota</taxon>
        <taxon>Bacilli</taxon>
        <taxon>Bacillales</taxon>
        <taxon>Bacillaceae</taxon>
        <taxon>Halalkalibacterium (ex Joshi et al. 2022)</taxon>
    </lineage>
</organism>
<dbReference type="AlphaFoldDB" id="A0A0M0KDD5"/>
<gene>
    <name evidence="3" type="ORF">AMD02_19835</name>
</gene>
<dbReference type="OMA" id="NGHAVFT"/>
<evidence type="ECO:0000256" key="1">
    <source>
        <dbReference type="SAM" id="Phobius"/>
    </source>
</evidence>
<reference evidence="3" key="1">
    <citation type="submission" date="2015-08" db="EMBL/GenBank/DDBJ databases">
        <title>Complete DNA Sequence of Pseudomonas syringae pv. actinidiae, the Causal Agent of Kiwifruit Canker Disease.</title>
        <authorList>
            <person name="Rikkerink E.H.A."/>
            <person name="Fineran P.C."/>
        </authorList>
    </citation>
    <scope>NUCLEOTIDE SEQUENCE</scope>
    <source>
        <strain evidence="3">DSM 13666</strain>
    </source>
</reference>
<dbReference type="SUPFAM" id="SSF81324">
    <property type="entry name" value="Voltage-gated potassium channels"/>
    <property type="match status" value="1"/>
</dbReference>
<dbReference type="InterPro" id="IPR013099">
    <property type="entry name" value="K_chnl_dom"/>
</dbReference>
<keyword evidence="1" id="KW-0812">Transmembrane</keyword>
<proteinExistence type="predicted"/>
<feature type="transmembrane region" description="Helical" evidence="1">
    <location>
        <begin position="41"/>
        <end position="62"/>
    </location>
</feature>
<feature type="transmembrane region" description="Helical" evidence="1">
    <location>
        <begin position="112"/>
        <end position="135"/>
    </location>
</feature>
<accession>A0A4Y7WTY2</accession>
<keyword evidence="1" id="KW-1133">Transmembrane helix</keyword>
<keyword evidence="1" id="KW-0472">Membrane</keyword>
<protein>
    <submittedName>
        <fullName evidence="3">Ion transporter</fullName>
    </submittedName>
</protein>
<feature type="domain" description="Potassium channel" evidence="2">
    <location>
        <begin position="49"/>
        <end position="133"/>
    </location>
</feature>
<accession>A0A0M0KDD5</accession>
<dbReference type="Pfam" id="PF07885">
    <property type="entry name" value="Ion_trans_2"/>
    <property type="match status" value="1"/>
</dbReference>
<evidence type="ECO:0000313" key="3">
    <source>
        <dbReference type="EMBL" id="KOO36423.1"/>
    </source>
</evidence>
<dbReference type="Gene3D" id="1.10.287.70">
    <property type="match status" value="1"/>
</dbReference>